<proteinExistence type="predicted"/>
<gene>
    <name evidence="1" type="ORF">KU75_21890</name>
</gene>
<dbReference type="Proteomes" id="UP000029447">
    <property type="component" value="Unassembled WGS sequence"/>
</dbReference>
<keyword evidence="2" id="KW-1185">Reference proteome</keyword>
<protein>
    <submittedName>
        <fullName evidence="1">Uncharacterized protein</fullName>
    </submittedName>
</protein>
<organism evidence="1 2">
    <name type="scientific">Pectobacterium odoriferum</name>
    <dbReference type="NCBI Taxonomy" id="78398"/>
    <lineage>
        <taxon>Bacteria</taxon>
        <taxon>Pseudomonadati</taxon>
        <taxon>Pseudomonadota</taxon>
        <taxon>Gammaproteobacteria</taxon>
        <taxon>Enterobacterales</taxon>
        <taxon>Pectobacteriaceae</taxon>
        <taxon>Pectobacterium</taxon>
    </lineage>
</organism>
<evidence type="ECO:0000313" key="1">
    <source>
        <dbReference type="EMBL" id="KGA39563.1"/>
    </source>
</evidence>
<accession>A0ABR4VJR8</accession>
<dbReference type="EMBL" id="JQOF01000032">
    <property type="protein sequence ID" value="KGA39563.1"/>
    <property type="molecule type" value="Genomic_DNA"/>
</dbReference>
<evidence type="ECO:0000313" key="2">
    <source>
        <dbReference type="Proteomes" id="UP000029447"/>
    </source>
</evidence>
<dbReference type="RefSeq" id="WP_044208603.1">
    <property type="nucleotide sequence ID" value="NZ_JQOF01000032.1"/>
</dbReference>
<reference evidence="1 2" key="1">
    <citation type="submission" date="2014-08" db="EMBL/GenBank/DDBJ databases">
        <title>Genome sequences of NCPPB Pectobacterium isolates.</title>
        <authorList>
            <person name="Glover R.H."/>
            <person name="Sapp M."/>
            <person name="Elphinstone J."/>
        </authorList>
    </citation>
    <scope>NUCLEOTIDE SEQUENCE [LARGE SCALE GENOMIC DNA]</scope>
    <source>
        <strain evidence="1 2">NCPPB3841</strain>
    </source>
</reference>
<name>A0ABR4VJR8_9GAMM</name>
<sequence length="155" mass="17372">MSTSNVTGTQEEQRQTAQAVKNHINVEGLSTIGDLLVALSSINQSIDDIDIQLALGKDRDADWRFRADIAKKKCGKVRRSICDKLAILRQQEKELMEAARQQGNELLVDEMKRYLPRAVFLACVHRARLKEQQFTQSRSQQATVKESTGAATDGE</sequence>
<comment type="caution">
    <text evidence="1">The sequence shown here is derived from an EMBL/GenBank/DDBJ whole genome shotgun (WGS) entry which is preliminary data.</text>
</comment>